<evidence type="ECO:0000259" key="5">
    <source>
        <dbReference type="PROSITE" id="PS52003"/>
    </source>
</evidence>
<dbReference type="PANTHER" id="PTHR36689">
    <property type="entry name" value="COLORECTAL CANCER-ASSOCIATED PROTEIN 2"/>
    <property type="match status" value="1"/>
</dbReference>
<feature type="domain" description="OCA" evidence="5">
    <location>
        <begin position="6"/>
        <end position="28"/>
    </location>
</feature>
<dbReference type="Proteomes" id="UP001230051">
    <property type="component" value="Unassembled WGS sequence"/>
</dbReference>
<dbReference type="GO" id="GO:0070974">
    <property type="term" value="F:POU domain binding"/>
    <property type="evidence" value="ECO:0007669"/>
    <property type="project" value="InterPro"/>
</dbReference>
<keyword evidence="8" id="KW-1185">Reference proteome</keyword>
<evidence type="ECO:0000313" key="6">
    <source>
        <dbReference type="EMBL" id="KAK1145952.1"/>
    </source>
</evidence>
<keyword evidence="2" id="KW-0010">Activator</keyword>
<evidence type="ECO:0000256" key="2">
    <source>
        <dbReference type="ARBA" id="ARBA00023159"/>
    </source>
</evidence>
<keyword evidence="1" id="KW-0805">Transcription regulation</keyword>
<feature type="compositionally biased region" description="Low complexity" evidence="4">
    <location>
        <begin position="140"/>
        <end position="165"/>
    </location>
</feature>
<reference evidence="7" key="1">
    <citation type="submission" date="2022-02" db="EMBL/GenBank/DDBJ databases">
        <title>Atlantic sturgeon de novo genome assembly.</title>
        <authorList>
            <person name="Stock M."/>
            <person name="Klopp C."/>
            <person name="Guiguen Y."/>
            <person name="Cabau C."/>
            <person name="Parinello H."/>
            <person name="Santidrian Yebra-Pimentel E."/>
            <person name="Kuhl H."/>
            <person name="Dirks R.P."/>
            <person name="Guessner J."/>
            <person name="Wuertz S."/>
            <person name="Du K."/>
            <person name="Schartl M."/>
        </authorList>
    </citation>
    <scope>NUCLEOTIDE SEQUENCE</scope>
    <source>
        <strain evidence="7">STURGEONOMICS-FGT-2020</strain>
        <tissue evidence="7">Whole blood</tissue>
    </source>
</reference>
<accession>A0AAD8CHT5</accession>
<evidence type="ECO:0000256" key="3">
    <source>
        <dbReference type="ARBA" id="ARBA00023163"/>
    </source>
</evidence>
<protein>
    <submittedName>
        <fullName evidence="7">Colorectal cancer-associated protein 2 isoform X1</fullName>
    </submittedName>
</protein>
<evidence type="ECO:0000256" key="4">
    <source>
        <dbReference type="SAM" id="MobiDB-lite"/>
    </source>
</evidence>
<dbReference type="InterPro" id="IPR043265">
    <property type="entry name" value="OCAT2"/>
</dbReference>
<dbReference type="PANTHER" id="PTHR36689:SF1">
    <property type="entry name" value="POU CLASS 2 HOMEOBOX ASSOCIATING FACTOR 3"/>
    <property type="match status" value="1"/>
</dbReference>
<proteinExistence type="predicted"/>
<dbReference type="GO" id="GO:0003677">
    <property type="term" value="F:DNA binding"/>
    <property type="evidence" value="ECO:0007669"/>
    <property type="project" value="InterPro"/>
</dbReference>
<comment type="caution">
    <text evidence="7">The sequence shown here is derived from an EMBL/GenBank/DDBJ whole genome shotgun (WGS) entry which is preliminary data.</text>
</comment>
<evidence type="ECO:0000313" key="7">
    <source>
        <dbReference type="EMBL" id="KAK1150103.1"/>
    </source>
</evidence>
<dbReference type="EMBL" id="JAGXEW010000067">
    <property type="protein sequence ID" value="KAK1150103.1"/>
    <property type="molecule type" value="Genomic_DNA"/>
</dbReference>
<evidence type="ECO:0000313" key="8">
    <source>
        <dbReference type="Proteomes" id="UP001230051"/>
    </source>
</evidence>
<sequence length="246" mass="27509">MRINKTKVYQGVRVKTTVKELLQQRRALQAAARATLISQSTDNSVQFPSHTSFAAPYYTAPANTAETNCFQPGQYTDNFSYEQMVSNALENQQIMDMLMQPDNYTASALYPMPIAQHGSYGNYQQGADHYNSAMVPTSMSDSSNVSSPVDYNSYSPPQSYSSASSSYCSPTHVDPRHYGSIPEDCHSHHCTLPFGCCLSQAPSPQAHMNQLPEYIPYSTSDCLYSSAMTEESFIRREPNNWDMCYL</sequence>
<organism evidence="7 8">
    <name type="scientific">Acipenser oxyrinchus oxyrinchus</name>
    <dbReference type="NCBI Taxonomy" id="40147"/>
    <lineage>
        <taxon>Eukaryota</taxon>
        <taxon>Metazoa</taxon>
        <taxon>Chordata</taxon>
        <taxon>Craniata</taxon>
        <taxon>Vertebrata</taxon>
        <taxon>Euteleostomi</taxon>
        <taxon>Actinopterygii</taxon>
        <taxon>Chondrostei</taxon>
        <taxon>Acipenseriformes</taxon>
        <taxon>Acipenseridae</taxon>
        <taxon>Acipenser</taxon>
    </lineage>
</organism>
<dbReference type="PROSITE" id="PS52003">
    <property type="entry name" value="OCA"/>
    <property type="match status" value="1"/>
</dbReference>
<dbReference type="InterPro" id="IPR047571">
    <property type="entry name" value="OCA"/>
</dbReference>
<gene>
    <name evidence="7" type="ORF">AOXY_G34479</name>
    <name evidence="6" type="ORF">AOXY_G36045</name>
</gene>
<dbReference type="AlphaFoldDB" id="A0AAD8CHT5"/>
<evidence type="ECO:0000256" key="1">
    <source>
        <dbReference type="ARBA" id="ARBA00023015"/>
    </source>
</evidence>
<keyword evidence="3" id="KW-0804">Transcription</keyword>
<feature type="region of interest" description="Disordered" evidence="4">
    <location>
        <begin position="134"/>
        <end position="165"/>
    </location>
</feature>
<dbReference type="EMBL" id="JAGXEW010000140">
    <property type="protein sequence ID" value="KAK1145952.1"/>
    <property type="molecule type" value="Genomic_DNA"/>
</dbReference>
<name>A0AAD8CHT5_ACIOX</name>